<evidence type="ECO:0000256" key="6">
    <source>
        <dbReference type="ARBA" id="ARBA00023125"/>
    </source>
</evidence>
<evidence type="ECO:0000256" key="2">
    <source>
        <dbReference type="ARBA" id="ARBA00022603"/>
    </source>
</evidence>
<keyword evidence="4" id="KW-0949">S-adenosyl-L-methionine</keyword>
<accession>V8CQX3</accession>
<dbReference type="Pfam" id="PF09226">
    <property type="entry name" value="Endonuc-HincII"/>
    <property type="match status" value="1"/>
</dbReference>
<keyword evidence="6" id="KW-0238">DNA-binding</keyword>
<dbReference type="HOGENOM" id="CLU_1022553_0_0_10"/>
<dbReference type="GO" id="GO:0009036">
    <property type="term" value="F:type II site-specific deoxyribonuclease activity"/>
    <property type="evidence" value="ECO:0007669"/>
    <property type="project" value="InterPro"/>
</dbReference>
<dbReference type="GO" id="GO:0003677">
    <property type="term" value="F:DNA binding"/>
    <property type="evidence" value="ECO:0007669"/>
    <property type="project" value="UniProtKB-KW"/>
</dbReference>
<comment type="caution">
    <text evidence="9">The sequence shown here is derived from an EMBL/GenBank/DDBJ whole genome shotgun (WGS) entry which is preliminary data.</text>
</comment>
<dbReference type="InterPro" id="IPR050953">
    <property type="entry name" value="N4_N6_ade-DNA_methylase"/>
</dbReference>
<evidence type="ECO:0000313" key="10">
    <source>
        <dbReference type="Proteomes" id="UP000018727"/>
    </source>
</evidence>
<dbReference type="EMBL" id="AZJH01000006">
    <property type="protein sequence ID" value="ETD29482.1"/>
    <property type="molecule type" value="Genomic_DNA"/>
</dbReference>
<dbReference type="PANTHER" id="PTHR33841">
    <property type="entry name" value="DNA METHYLTRANSFERASE YEEA-RELATED"/>
    <property type="match status" value="1"/>
</dbReference>
<keyword evidence="2" id="KW-0489">Methyltransferase</keyword>
<dbReference type="InterPro" id="IPR002052">
    <property type="entry name" value="DNA_methylase_N6_adenine_CS"/>
</dbReference>
<protein>
    <recommendedName>
        <fullName evidence="1">site-specific DNA-methyltransferase (adenine-specific)</fullName>
        <ecNumber evidence="1">2.1.1.72</ecNumber>
    </recommendedName>
</protein>
<reference evidence="9 10" key="1">
    <citation type="submission" date="2013-10" db="EMBL/GenBank/DDBJ databases">
        <title>The Genome Sequence of Prevotella nigrescens CC14M.</title>
        <authorList>
            <consortium name="The Broad Institute Genomics Platform"/>
            <person name="Earl A."/>
            <person name="Allen-Vercoe E."/>
            <person name="Daigneault M."/>
            <person name="Young S.K."/>
            <person name="Zeng Q."/>
            <person name="Gargeya S."/>
            <person name="Fitzgerald M."/>
            <person name="Abouelleil A."/>
            <person name="Alvarado L."/>
            <person name="Chapman S.B."/>
            <person name="Gainer-Dewar J."/>
            <person name="Goldberg J."/>
            <person name="Griggs A."/>
            <person name="Gujja S."/>
            <person name="Hansen M."/>
            <person name="Howarth C."/>
            <person name="Imamovic A."/>
            <person name="Ireland A."/>
            <person name="Larimer J."/>
            <person name="McCowan C."/>
            <person name="Murphy C."/>
            <person name="Pearson M."/>
            <person name="Poon T.W."/>
            <person name="Priest M."/>
            <person name="Roberts A."/>
            <person name="Saif S."/>
            <person name="Shea T."/>
            <person name="Sykes S."/>
            <person name="Wortman J."/>
            <person name="Nusbaum C."/>
            <person name="Birren B."/>
        </authorList>
    </citation>
    <scope>NUCLEOTIDE SEQUENCE [LARGE SCALE GENOMIC DNA]</scope>
    <source>
        <strain evidence="9 10">CC14M</strain>
    </source>
</reference>
<dbReference type="PANTHER" id="PTHR33841:SF6">
    <property type="entry name" value="TYPE II METHYLTRANSFERASE M.HINDII"/>
    <property type="match status" value="1"/>
</dbReference>
<dbReference type="PATRIC" id="fig|1073366.3.peg.396"/>
<keyword evidence="5" id="KW-0680">Restriction system</keyword>
<dbReference type="Proteomes" id="UP000018727">
    <property type="component" value="Unassembled WGS sequence"/>
</dbReference>
<dbReference type="SUPFAM" id="SSF53335">
    <property type="entry name" value="S-adenosyl-L-methionine-dependent methyltransferases"/>
    <property type="match status" value="1"/>
</dbReference>
<evidence type="ECO:0000256" key="3">
    <source>
        <dbReference type="ARBA" id="ARBA00022679"/>
    </source>
</evidence>
<gene>
    <name evidence="9" type="ORF">HMPREF1173_00397</name>
</gene>
<dbReference type="InterPro" id="IPR029063">
    <property type="entry name" value="SAM-dependent_MTases_sf"/>
</dbReference>
<dbReference type="GO" id="GO:0009007">
    <property type="term" value="F:site-specific DNA-methyltransferase (adenine-specific) activity"/>
    <property type="evidence" value="ECO:0007669"/>
    <property type="project" value="UniProtKB-EC"/>
</dbReference>
<keyword evidence="10" id="KW-1185">Reference proteome</keyword>
<evidence type="ECO:0000256" key="1">
    <source>
        <dbReference type="ARBA" id="ARBA00011900"/>
    </source>
</evidence>
<evidence type="ECO:0000256" key="7">
    <source>
        <dbReference type="ARBA" id="ARBA00047942"/>
    </source>
</evidence>
<evidence type="ECO:0000313" key="9">
    <source>
        <dbReference type="EMBL" id="ETD29482.1"/>
    </source>
</evidence>
<proteinExistence type="predicted"/>
<dbReference type="Gene3D" id="3.40.50.150">
    <property type="entry name" value="Vaccinia Virus protein VP39"/>
    <property type="match status" value="1"/>
</dbReference>
<dbReference type="EC" id="2.1.1.72" evidence="1"/>
<dbReference type="Pfam" id="PF07669">
    <property type="entry name" value="Eco57I"/>
    <property type="match status" value="1"/>
</dbReference>
<dbReference type="InterPro" id="IPR011639">
    <property type="entry name" value="MethylTrfase_TaqI-like_dom"/>
</dbReference>
<evidence type="ECO:0000256" key="4">
    <source>
        <dbReference type="ARBA" id="ARBA00022691"/>
    </source>
</evidence>
<dbReference type="GO" id="GO:0009307">
    <property type="term" value="P:DNA restriction-modification system"/>
    <property type="evidence" value="ECO:0007669"/>
    <property type="project" value="UniProtKB-KW"/>
</dbReference>
<feature type="domain" description="Type II methyltransferase M.TaqI-like" evidence="8">
    <location>
        <begin position="74"/>
        <end position="193"/>
    </location>
</feature>
<dbReference type="GO" id="GO:0032259">
    <property type="term" value="P:methylation"/>
    <property type="evidence" value="ECO:0007669"/>
    <property type="project" value="UniProtKB-KW"/>
</dbReference>
<evidence type="ECO:0000259" key="8">
    <source>
        <dbReference type="Pfam" id="PF07669"/>
    </source>
</evidence>
<evidence type="ECO:0000256" key="5">
    <source>
        <dbReference type="ARBA" id="ARBA00022747"/>
    </source>
</evidence>
<comment type="catalytic activity">
    <reaction evidence="7">
        <text>a 2'-deoxyadenosine in DNA + S-adenosyl-L-methionine = an N(6)-methyl-2'-deoxyadenosine in DNA + S-adenosyl-L-homocysteine + H(+)</text>
        <dbReference type="Rhea" id="RHEA:15197"/>
        <dbReference type="Rhea" id="RHEA-COMP:12418"/>
        <dbReference type="Rhea" id="RHEA-COMP:12419"/>
        <dbReference type="ChEBI" id="CHEBI:15378"/>
        <dbReference type="ChEBI" id="CHEBI:57856"/>
        <dbReference type="ChEBI" id="CHEBI:59789"/>
        <dbReference type="ChEBI" id="CHEBI:90615"/>
        <dbReference type="ChEBI" id="CHEBI:90616"/>
        <dbReference type="EC" id="2.1.1.72"/>
    </reaction>
</comment>
<organism evidence="9 10">
    <name type="scientific">Prevotella nigrescens CC14M</name>
    <dbReference type="NCBI Taxonomy" id="1073366"/>
    <lineage>
        <taxon>Bacteria</taxon>
        <taxon>Pseudomonadati</taxon>
        <taxon>Bacteroidota</taxon>
        <taxon>Bacteroidia</taxon>
        <taxon>Bacteroidales</taxon>
        <taxon>Prevotellaceae</taxon>
        <taxon>Prevotella</taxon>
    </lineage>
</organism>
<sequence length="272" mass="32113">MCISQTKNADHLLMIKKNKYGQYFTIEAIAEFMVSLVKQGKEAKVLEPSCGKGVFLKMLYKYGFKNIKGYEIDATLDNPYNVVEYESFIGSPLSECFNVVIGNPPYIRWKNLEDNLKRELAQSDLWNKYFNSLCDYLFIFILKSIEQLKENGELIFICPEYWLNTTHSETLRNYMCVNGFFSDIYLFKEAPLFESVTSSFIIFRYVKKKMYPHNIFKQYEYLNDLYRTHPKAISLEDNLLHDYGIHKIFLKRSKTILPTFFFTIISSLKLLM</sequence>
<keyword evidence="3" id="KW-0808">Transferase</keyword>
<dbReference type="AlphaFoldDB" id="V8CQX3"/>
<dbReference type="PROSITE" id="PS00092">
    <property type="entry name" value="N6_MTASE"/>
    <property type="match status" value="1"/>
</dbReference>
<name>V8CQX3_9BACT</name>
<dbReference type="InterPro" id="IPR015307">
    <property type="entry name" value="Restrct_endonuc_II_HincII"/>
</dbReference>
<dbReference type="PRINTS" id="PR00507">
    <property type="entry name" value="N12N6MTFRASE"/>
</dbReference>